<proteinExistence type="predicted"/>
<comment type="caution">
    <text evidence="2">The sequence shown here is derived from an EMBL/GenBank/DDBJ whole genome shotgun (WGS) entry which is preliminary data.</text>
</comment>
<sequence length="114" mass="12542">MGEAKRRGSQTERVEAAIGAVPSPEAMRESMGFAASAKFVGYVVHLPDSDEFLADAMESQRGVTVYRYGANPDLAKVFADYRGAAKQAAQIQKHRTVVAYLFDHDNQWLVGFTD</sequence>
<accession>A0A2P4RAS7</accession>
<evidence type="ECO:0000313" key="1">
    <source>
        <dbReference type="EMBL" id="CAJ0728649.1"/>
    </source>
</evidence>
<dbReference type="EMBL" id="CATWFT010000013">
    <property type="protein sequence ID" value="CAJ0728649.1"/>
    <property type="molecule type" value="Genomic_DNA"/>
</dbReference>
<dbReference type="Proteomes" id="UP001189303">
    <property type="component" value="Unassembled WGS sequence"/>
</dbReference>
<organism evidence="2 4">
    <name type="scientific">Ralstonia pickettii</name>
    <name type="common">Burkholderia pickettii</name>
    <dbReference type="NCBI Taxonomy" id="329"/>
    <lineage>
        <taxon>Bacteria</taxon>
        <taxon>Pseudomonadati</taxon>
        <taxon>Pseudomonadota</taxon>
        <taxon>Betaproteobacteria</taxon>
        <taxon>Burkholderiales</taxon>
        <taxon>Burkholderiaceae</taxon>
        <taxon>Ralstonia</taxon>
    </lineage>
</organism>
<evidence type="ECO:0000313" key="3">
    <source>
        <dbReference type="Proteomes" id="UP001189303"/>
    </source>
</evidence>
<dbReference type="EMBL" id="QGBI01000014">
    <property type="protein sequence ID" value="MBX3891266.1"/>
    <property type="molecule type" value="Genomic_DNA"/>
</dbReference>
<dbReference type="RefSeq" id="WP_017514039.1">
    <property type="nucleotide sequence ID" value="NZ_CATWFT010000013.1"/>
</dbReference>
<reference evidence="2" key="1">
    <citation type="submission" date="2018-06" db="EMBL/GenBank/DDBJ databases">
        <authorList>
            <person name="O'Rourke A."/>
        </authorList>
    </citation>
    <scope>NUCLEOTIDE SEQUENCE</scope>
    <source>
        <strain evidence="2">132550021-3</strain>
    </source>
</reference>
<gene>
    <name evidence="2" type="ORF">DEE74_15485</name>
    <name evidence="1" type="ORF">R38712_03776</name>
</gene>
<evidence type="ECO:0000313" key="2">
    <source>
        <dbReference type="EMBL" id="MBX3891266.1"/>
    </source>
</evidence>
<name>A0A2P4RAS7_RALPI</name>
<protein>
    <submittedName>
        <fullName evidence="2">Uncharacterized protein</fullName>
    </submittedName>
</protein>
<reference evidence="1 3" key="2">
    <citation type="submission" date="2023-07" db="EMBL/GenBank/DDBJ databases">
        <authorList>
            <person name="Peeters C."/>
        </authorList>
    </citation>
    <scope>NUCLEOTIDE SEQUENCE [LARGE SCALE GENOMIC DNA]</scope>
    <source>
        <strain evidence="1 3">R-38712</strain>
    </source>
</reference>
<keyword evidence="3" id="KW-1185">Reference proteome</keyword>
<dbReference type="Proteomes" id="UP001199322">
    <property type="component" value="Unassembled WGS sequence"/>
</dbReference>
<dbReference type="AlphaFoldDB" id="A0A2P4RAS7"/>
<evidence type="ECO:0000313" key="4">
    <source>
        <dbReference type="Proteomes" id="UP001199322"/>
    </source>
</evidence>